<evidence type="ECO:0000313" key="3">
    <source>
        <dbReference type="Proteomes" id="UP000221734"/>
    </source>
</evidence>
<name>A0A2C9CAN2_KUEST</name>
<evidence type="ECO:0000313" key="2">
    <source>
        <dbReference type="EMBL" id="SOH02824.1"/>
    </source>
</evidence>
<accession>A0A2C9CAN2</accession>
<organism evidence="2 3">
    <name type="scientific">Kuenenia stuttgartiensis</name>
    <dbReference type="NCBI Taxonomy" id="174633"/>
    <lineage>
        <taxon>Bacteria</taxon>
        <taxon>Pseudomonadati</taxon>
        <taxon>Planctomycetota</taxon>
        <taxon>Candidatus Brocadiia</taxon>
        <taxon>Candidatus Brocadiales</taxon>
        <taxon>Candidatus Brocadiaceae</taxon>
        <taxon>Candidatus Kuenenia</taxon>
    </lineage>
</organism>
<proteinExistence type="predicted"/>
<sequence length="39" mass="4818">MRYENQVDRSKERNFRFCMVNTNRDKIENMTAIHVSVRK</sequence>
<gene>
    <name evidence="1" type="ORF">KsCSTR_31450</name>
    <name evidence="2" type="ORF">KSMBR1_0308</name>
</gene>
<dbReference type="Proteomes" id="UP000221734">
    <property type="component" value="Chromosome Kuenenia_stuttgartiensis_MBR1"/>
</dbReference>
<reference evidence="3" key="2">
    <citation type="submission" date="2017-10" db="EMBL/GenBank/DDBJ databases">
        <authorList>
            <person name="Frank J."/>
        </authorList>
    </citation>
    <scope>NUCLEOTIDE SEQUENCE [LARGE SCALE GENOMIC DNA]</scope>
</reference>
<dbReference type="KEGG" id="kst:KSMBR1_0308"/>
<dbReference type="AlphaFoldDB" id="A0A2C9CAN2"/>
<evidence type="ECO:0000313" key="4">
    <source>
        <dbReference type="Proteomes" id="UP000501926"/>
    </source>
</evidence>
<reference evidence="1 4" key="3">
    <citation type="submission" date="2020-02" db="EMBL/GenBank/DDBJ databases">
        <title>Newly sequenced genome of strain CSTR1 showed variability in Candidatus Kuenenia stuttgartiensis genomes.</title>
        <authorList>
            <person name="Ding C."/>
            <person name="Adrian L."/>
        </authorList>
    </citation>
    <scope>NUCLEOTIDE SEQUENCE [LARGE SCALE GENOMIC DNA]</scope>
    <source>
        <strain evidence="1 4">CSTR1</strain>
    </source>
</reference>
<dbReference type="Proteomes" id="UP000501926">
    <property type="component" value="Chromosome"/>
</dbReference>
<dbReference type="EMBL" id="CP049055">
    <property type="protein sequence ID" value="QII12524.1"/>
    <property type="molecule type" value="Genomic_DNA"/>
</dbReference>
<evidence type="ECO:0000313" key="1">
    <source>
        <dbReference type="EMBL" id="QII12524.1"/>
    </source>
</evidence>
<dbReference type="EMBL" id="LT934425">
    <property type="protein sequence ID" value="SOH02824.1"/>
    <property type="molecule type" value="Genomic_DNA"/>
</dbReference>
<protein>
    <submittedName>
        <fullName evidence="2">Uncharacterized protein</fullName>
    </submittedName>
</protein>
<keyword evidence="3" id="KW-1185">Reference proteome</keyword>
<reference evidence="2" key="1">
    <citation type="submission" date="2017-10" db="EMBL/GenBank/DDBJ databases">
        <authorList>
            <person name="Banno H."/>
            <person name="Chua N.-H."/>
        </authorList>
    </citation>
    <scope>NUCLEOTIDE SEQUENCE [LARGE SCALE GENOMIC DNA]</scope>
    <source>
        <strain evidence="2">Kuenenia_mbr1_ru-nijmegen</strain>
    </source>
</reference>